<comment type="subcellular location">
    <subcellularLocation>
        <location evidence="1 15">Cell membrane</location>
        <topology evidence="1 15">Multi-pass membrane protein</topology>
    </subcellularLocation>
</comment>
<feature type="domain" description="ABC transmembrane type-1" evidence="16">
    <location>
        <begin position="96"/>
        <end position="293"/>
    </location>
</feature>
<evidence type="ECO:0000256" key="7">
    <source>
        <dbReference type="ARBA" id="ARBA00023065"/>
    </source>
</evidence>
<evidence type="ECO:0000313" key="17">
    <source>
        <dbReference type="EMBL" id="AOM81829.1"/>
    </source>
</evidence>
<keyword evidence="18" id="KW-1185">Reference proteome</keyword>
<feature type="transmembrane region" description="Helical" evidence="15">
    <location>
        <begin position="174"/>
        <end position="192"/>
    </location>
</feature>
<dbReference type="Pfam" id="PF00528">
    <property type="entry name" value="BPD_transp_1"/>
    <property type="match status" value="1"/>
</dbReference>
<dbReference type="Proteomes" id="UP000094463">
    <property type="component" value="Chromosome"/>
</dbReference>
<keyword evidence="7" id="KW-0406">Ion transport</keyword>
<keyword evidence="5 15" id="KW-0812">Transmembrane</keyword>
<evidence type="ECO:0000313" key="18">
    <source>
        <dbReference type="Proteomes" id="UP000094463"/>
    </source>
</evidence>
<dbReference type="InterPro" id="IPR035906">
    <property type="entry name" value="MetI-like_sf"/>
</dbReference>
<dbReference type="EMBL" id="CP012502">
    <property type="protein sequence ID" value="AOM81829.1"/>
    <property type="molecule type" value="Genomic_DNA"/>
</dbReference>
<accession>A0A1D7QS55</accession>
<dbReference type="Gene3D" id="1.10.3720.10">
    <property type="entry name" value="MetI-like"/>
    <property type="match status" value="1"/>
</dbReference>
<dbReference type="OrthoDB" id="9773683at2"/>
<dbReference type="InterPro" id="IPR045621">
    <property type="entry name" value="BPD_transp_1_N"/>
</dbReference>
<keyword evidence="9 15" id="KW-0472">Membrane</keyword>
<dbReference type="GO" id="GO:0005886">
    <property type="term" value="C:plasma membrane"/>
    <property type="evidence" value="ECO:0007669"/>
    <property type="project" value="UniProtKB-SubCell"/>
</dbReference>
<dbReference type="STRING" id="632773.BBEV_0435"/>
<evidence type="ECO:0000256" key="15">
    <source>
        <dbReference type="RuleBase" id="RU363032"/>
    </source>
</evidence>
<dbReference type="GO" id="GO:0015099">
    <property type="term" value="F:nickel cation transmembrane transporter activity"/>
    <property type="evidence" value="ECO:0007669"/>
    <property type="project" value="InterPro"/>
</dbReference>
<evidence type="ECO:0000256" key="3">
    <source>
        <dbReference type="ARBA" id="ARBA00022475"/>
    </source>
</evidence>
<reference evidence="17 18" key="1">
    <citation type="submission" date="2015-08" db="EMBL/GenBank/DDBJ databases">
        <title>The complete genome sequence of Bacillus beveridgei MLTeJB.</title>
        <authorList>
            <person name="Hanson T.E."/>
            <person name="Mesa C."/>
            <person name="Basesman S.M."/>
            <person name="Oremland R.S."/>
        </authorList>
    </citation>
    <scope>NUCLEOTIDE SEQUENCE [LARGE SCALE GENOMIC DNA]</scope>
    <source>
        <strain evidence="17 18">MLTeJB</strain>
    </source>
</reference>
<gene>
    <name evidence="17" type="primary">dppB-2</name>
    <name evidence="17" type="ORF">BBEV_0435</name>
</gene>
<dbReference type="Pfam" id="PF19300">
    <property type="entry name" value="BPD_transp_1_N"/>
    <property type="match status" value="1"/>
</dbReference>
<evidence type="ECO:0000256" key="9">
    <source>
        <dbReference type="ARBA" id="ARBA00023136"/>
    </source>
</evidence>
<dbReference type="RefSeq" id="WP_069363963.1">
    <property type="nucleotide sequence ID" value="NZ_CP012502.1"/>
</dbReference>
<evidence type="ECO:0000256" key="1">
    <source>
        <dbReference type="ARBA" id="ARBA00004651"/>
    </source>
</evidence>
<dbReference type="CDD" id="cd06261">
    <property type="entry name" value="TM_PBP2"/>
    <property type="match status" value="1"/>
</dbReference>
<dbReference type="PANTHER" id="PTHR43163:SF5">
    <property type="entry name" value="GLUTATHIONE TRANSPORT SYSTEM PERMEASE PROTEIN GSIC"/>
    <property type="match status" value="1"/>
</dbReference>
<evidence type="ECO:0000256" key="2">
    <source>
        <dbReference type="ARBA" id="ARBA00022448"/>
    </source>
</evidence>
<feature type="transmembrane region" description="Helical" evidence="15">
    <location>
        <begin position="132"/>
        <end position="162"/>
    </location>
</feature>
<keyword evidence="2 15" id="KW-0813">Transport</keyword>
<evidence type="ECO:0000256" key="13">
    <source>
        <dbReference type="ARBA" id="ARBA00041107"/>
    </source>
</evidence>
<feature type="transmembrane region" description="Helical" evidence="15">
    <location>
        <begin position="274"/>
        <end position="300"/>
    </location>
</feature>
<dbReference type="PROSITE" id="PS50928">
    <property type="entry name" value="ABC_TM1"/>
    <property type="match status" value="1"/>
</dbReference>
<evidence type="ECO:0000256" key="4">
    <source>
        <dbReference type="ARBA" id="ARBA00022596"/>
    </source>
</evidence>
<feature type="transmembrane region" description="Helical" evidence="15">
    <location>
        <begin position="228"/>
        <end position="254"/>
    </location>
</feature>
<evidence type="ECO:0000256" key="10">
    <source>
        <dbReference type="ARBA" id="ARBA00024202"/>
    </source>
</evidence>
<evidence type="ECO:0000256" key="14">
    <source>
        <dbReference type="ARBA" id="ARBA00044774"/>
    </source>
</evidence>
<dbReference type="InterPro" id="IPR000515">
    <property type="entry name" value="MetI-like"/>
</dbReference>
<evidence type="ECO:0000256" key="5">
    <source>
        <dbReference type="ARBA" id="ARBA00022692"/>
    </source>
</evidence>
<keyword evidence="4" id="KW-0533">Nickel</keyword>
<dbReference type="PATRIC" id="fig|632773.3.peg.469"/>
<keyword evidence="8" id="KW-0921">Nickel transport</keyword>
<feature type="transmembrane region" description="Helical" evidence="15">
    <location>
        <begin position="96"/>
        <end position="120"/>
    </location>
</feature>
<protein>
    <recommendedName>
        <fullName evidence="13">Glutathione transport system permease protein GsiC</fullName>
    </recommendedName>
    <alternativeName>
        <fullName evidence="14">Nickel import system permease protein NikB</fullName>
    </alternativeName>
</protein>
<dbReference type="NCBIfam" id="NF045470">
    <property type="entry name" value="Opp2B"/>
    <property type="match status" value="1"/>
</dbReference>
<evidence type="ECO:0000256" key="6">
    <source>
        <dbReference type="ARBA" id="ARBA00022989"/>
    </source>
</evidence>
<organism evidence="17 18">
    <name type="scientific">Salisediminibacterium beveridgei</name>
    <dbReference type="NCBI Taxonomy" id="632773"/>
    <lineage>
        <taxon>Bacteria</taxon>
        <taxon>Bacillati</taxon>
        <taxon>Bacillota</taxon>
        <taxon>Bacilli</taxon>
        <taxon>Bacillales</taxon>
        <taxon>Bacillaceae</taxon>
        <taxon>Salisediminibacterium</taxon>
    </lineage>
</organism>
<proteinExistence type="inferred from homology"/>
<evidence type="ECO:0000256" key="12">
    <source>
        <dbReference type="ARBA" id="ARBA00038669"/>
    </source>
</evidence>
<dbReference type="KEGG" id="bbev:BBEV_0435"/>
<name>A0A1D7QS55_9BACI</name>
<keyword evidence="6 15" id="KW-1133">Transmembrane helix</keyword>
<evidence type="ECO:0000259" key="16">
    <source>
        <dbReference type="PROSITE" id="PS50928"/>
    </source>
</evidence>
<dbReference type="AlphaFoldDB" id="A0A1D7QS55"/>
<evidence type="ECO:0000256" key="8">
    <source>
        <dbReference type="ARBA" id="ARBA00023112"/>
    </source>
</evidence>
<comment type="subunit">
    <text evidence="12">The complex is composed of two ATP-binding proteins (NikD and NikE), two transmembrane proteins (NikB and NikC) and a solute-binding protein (NikA).</text>
</comment>
<feature type="transmembrane region" description="Helical" evidence="15">
    <location>
        <begin position="9"/>
        <end position="29"/>
    </location>
</feature>
<dbReference type="PANTHER" id="PTHR43163">
    <property type="entry name" value="DIPEPTIDE TRANSPORT SYSTEM PERMEASE PROTEIN DPPB-RELATED"/>
    <property type="match status" value="1"/>
</dbReference>
<comment type="function">
    <text evidence="11">Part of the ABC transporter complex GsiABCD involved in glutathione import. Probably responsible for the translocation of the substrate across the membrane.</text>
</comment>
<sequence length="307" mass="34628">MLQFVLRRVLGMIPILLIVTIIAFLFVHLTPGDPIRIMYGAEIDQSTYESMREREGFNDPMVVQYGRYMVDIVVHQDFGQSYRTRSDVSDEVIRRFGYTFGLTMLSMFWAILIGVTVGIISATKRNSLLDRVGMISTITALSIPEFWFGLMMMQVFAVQLGWFPTSGSGSWQHIILPSLTLGFGVAATIVRFTRSSVLEVLREDFVRTARAKGQKERVVIWSHVLRNALIPVVTMAGLQFGFLIGGAVVVEQVFAWPGLGSYLIDGILTRDYPVVQALILLFSFQFLVINLLVDISYGFLDPQIRHD</sequence>
<keyword evidence="3" id="KW-1003">Cell membrane</keyword>
<comment type="similarity">
    <text evidence="10">Belongs to the binding-protein-dependent transport system permease family. OppBC subfamily.</text>
</comment>
<dbReference type="SUPFAM" id="SSF161098">
    <property type="entry name" value="MetI-like"/>
    <property type="match status" value="1"/>
</dbReference>
<dbReference type="InterPro" id="IPR050045">
    <property type="entry name" value="Opp2B"/>
</dbReference>
<evidence type="ECO:0000256" key="11">
    <source>
        <dbReference type="ARBA" id="ARBA00037215"/>
    </source>
</evidence>